<dbReference type="InterPro" id="IPR027417">
    <property type="entry name" value="P-loop_NTPase"/>
</dbReference>
<dbReference type="Gene3D" id="3.40.50.300">
    <property type="entry name" value="P-loop containing nucleotide triphosphate hydrolases"/>
    <property type="match status" value="1"/>
</dbReference>
<gene>
    <name evidence="1" type="ORF">GO499_07010</name>
</gene>
<dbReference type="KEGG" id="amaq:GO499_07010"/>
<sequence>MTKCGSTLAFQITHTALMEAGCPQPAIPFPGESGRRVNFIPQMSEGRESAIRAALSETGNPIVIKTHGRPTPRMVNWIESGEGRGHAIFRDPRDMALSMLDHGRTARERNRPAFAEIHTLEDACKGIANQLDSLTAWLQLPGIAALQYDTLAFQTETAAQHILEQLGLGGNPRRIARRVLRSGKTLMNKGIASRYKTEMSPEISAAFLSRFRPFYDILLDKPDVALPLRPNTILYDPEALAKPLPAAA</sequence>
<evidence type="ECO:0000313" key="1">
    <source>
        <dbReference type="EMBL" id="QHQ34963.1"/>
    </source>
</evidence>
<dbReference type="SUPFAM" id="SSF52540">
    <property type="entry name" value="P-loop containing nucleoside triphosphate hydrolases"/>
    <property type="match status" value="1"/>
</dbReference>
<name>A0A6P1T011_9RHOB</name>
<dbReference type="AlphaFoldDB" id="A0A6P1T011"/>
<proteinExistence type="predicted"/>
<protein>
    <recommendedName>
        <fullName evidence="3">Sulfotransferase domain-containing protein</fullName>
    </recommendedName>
</protein>
<accession>A0A6P1T011</accession>
<dbReference type="Proteomes" id="UP000464495">
    <property type="component" value="Chromosome"/>
</dbReference>
<dbReference type="RefSeq" id="WP_161861528.1">
    <property type="nucleotide sequence ID" value="NZ_CP046620.1"/>
</dbReference>
<reference evidence="1 2" key="1">
    <citation type="submission" date="2019-12" db="EMBL/GenBank/DDBJ databases">
        <title>Complete genome sequence of Algicella marina strain 9Alg 56(T) isolated from the red alga Tichocarpus crinitus.</title>
        <authorList>
            <person name="Kim S.-G."/>
            <person name="Nedashkovskaya O.I."/>
        </authorList>
    </citation>
    <scope>NUCLEOTIDE SEQUENCE [LARGE SCALE GENOMIC DNA]</scope>
    <source>
        <strain evidence="1 2">9Alg 56</strain>
    </source>
</reference>
<keyword evidence="2" id="KW-1185">Reference proteome</keyword>
<dbReference type="EMBL" id="CP046620">
    <property type="protein sequence ID" value="QHQ34963.1"/>
    <property type="molecule type" value="Genomic_DNA"/>
</dbReference>
<organism evidence="1 2">
    <name type="scientific">Algicella marina</name>
    <dbReference type="NCBI Taxonomy" id="2683284"/>
    <lineage>
        <taxon>Bacteria</taxon>
        <taxon>Pseudomonadati</taxon>
        <taxon>Pseudomonadota</taxon>
        <taxon>Alphaproteobacteria</taxon>
        <taxon>Rhodobacterales</taxon>
        <taxon>Paracoccaceae</taxon>
        <taxon>Algicella</taxon>
    </lineage>
</organism>
<evidence type="ECO:0000313" key="2">
    <source>
        <dbReference type="Proteomes" id="UP000464495"/>
    </source>
</evidence>
<evidence type="ECO:0008006" key="3">
    <source>
        <dbReference type="Google" id="ProtNLM"/>
    </source>
</evidence>